<proteinExistence type="predicted"/>
<dbReference type="Gene3D" id="3.60.21.10">
    <property type="match status" value="1"/>
</dbReference>
<reference evidence="1" key="1">
    <citation type="submission" date="2020-05" db="EMBL/GenBank/DDBJ databases">
        <authorList>
            <person name="Chiriac C."/>
            <person name="Salcher M."/>
            <person name="Ghai R."/>
            <person name="Kavagutti S V."/>
        </authorList>
    </citation>
    <scope>NUCLEOTIDE SEQUENCE</scope>
</reference>
<name>A0A6J5PU53_9CAUD</name>
<sequence>MSTVRFIADLHLGHANMAKHRGFSSVEEHDEYLIKKWNSIVVKRDLTYILGDVTMESKKEYPTLDRLHGRKIVVGGNHDKPNHAKELLNHVESIVGMVQYKGIFLTHCPVHPREMEYRIKHNIHGHIHENRIEHKFRLFGVTLFAIPDRRYHCVSCEHIDYTPVTLKELGILR</sequence>
<dbReference type="EMBL" id="LR796923">
    <property type="protein sequence ID" value="CAB4174397.1"/>
    <property type="molecule type" value="Genomic_DNA"/>
</dbReference>
<gene>
    <name evidence="1" type="ORF">UFOVP972_40</name>
</gene>
<dbReference type="SUPFAM" id="SSF56300">
    <property type="entry name" value="Metallo-dependent phosphatases"/>
    <property type="match status" value="1"/>
</dbReference>
<evidence type="ECO:0000313" key="1">
    <source>
        <dbReference type="EMBL" id="CAB4174397.1"/>
    </source>
</evidence>
<dbReference type="GO" id="GO:0016787">
    <property type="term" value="F:hydrolase activity"/>
    <property type="evidence" value="ECO:0007669"/>
    <property type="project" value="UniProtKB-KW"/>
</dbReference>
<accession>A0A6J5PU53</accession>
<organism evidence="1">
    <name type="scientific">uncultured Caudovirales phage</name>
    <dbReference type="NCBI Taxonomy" id="2100421"/>
    <lineage>
        <taxon>Viruses</taxon>
        <taxon>Duplodnaviria</taxon>
        <taxon>Heunggongvirae</taxon>
        <taxon>Uroviricota</taxon>
        <taxon>Caudoviricetes</taxon>
        <taxon>Peduoviridae</taxon>
        <taxon>Maltschvirus</taxon>
        <taxon>Maltschvirus maltsch</taxon>
    </lineage>
</organism>
<keyword evidence="1" id="KW-0378">Hydrolase</keyword>
<protein>
    <submittedName>
        <fullName evidence="1">COG4186 Predicted phosphoesterase or phosphohydrolase</fullName>
    </submittedName>
</protein>
<dbReference type="InterPro" id="IPR029052">
    <property type="entry name" value="Metallo-depent_PP-like"/>
</dbReference>